<feature type="transmembrane region" description="Helical" evidence="2">
    <location>
        <begin position="142"/>
        <end position="164"/>
    </location>
</feature>
<organism evidence="3 4">
    <name type="scientific">Nocardioides lentus</name>
    <dbReference type="NCBI Taxonomy" id="338077"/>
    <lineage>
        <taxon>Bacteria</taxon>
        <taxon>Bacillati</taxon>
        <taxon>Actinomycetota</taxon>
        <taxon>Actinomycetes</taxon>
        <taxon>Propionibacteriales</taxon>
        <taxon>Nocardioidaceae</taxon>
        <taxon>Nocardioides</taxon>
    </lineage>
</organism>
<dbReference type="RefSeq" id="WP_344005684.1">
    <property type="nucleotide sequence ID" value="NZ_BAAAMY010000004.1"/>
</dbReference>
<feature type="transmembrane region" description="Helical" evidence="2">
    <location>
        <begin position="25"/>
        <end position="45"/>
    </location>
</feature>
<evidence type="ECO:0000313" key="4">
    <source>
        <dbReference type="Proteomes" id="UP001501612"/>
    </source>
</evidence>
<sequence length="191" mass="18727">MSARLAPSDPSGAGADRRPATPHPVAVAGAVAAFAVAGLLHLVVAPEHLHEVPLLGIGMVLTAVVQLAAATAAVRSGRPWPVLAVGALVTVAAIAFYALTRTVDLPLMPGGHAHDGAAMSASVPGAVGDGVPRLPGSRTEGVGLLDAVCVAAELVAVVAASALLPGRVGALVARTSLVAALAVVAWRVLLG</sequence>
<protein>
    <submittedName>
        <fullName evidence="3">Uncharacterized protein</fullName>
    </submittedName>
</protein>
<dbReference type="Proteomes" id="UP001501612">
    <property type="component" value="Unassembled WGS sequence"/>
</dbReference>
<keyword evidence="2" id="KW-0812">Transmembrane</keyword>
<comment type="caution">
    <text evidence="3">The sequence shown here is derived from an EMBL/GenBank/DDBJ whole genome shotgun (WGS) entry which is preliminary data.</text>
</comment>
<keyword evidence="4" id="KW-1185">Reference proteome</keyword>
<feature type="region of interest" description="Disordered" evidence="1">
    <location>
        <begin position="1"/>
        <end position="20"/>
    </location>
</feature>
<feature type="transmembrane region" description="Helical" evidence="2">
    <location>
        <begin position="52"/>
        <end position="74"/>
    </location>
</feature>
<feature type="transmembrane region" description="Helical" evidence="2">
    <location>
        <begin position="170"/>
        <end position="190"/>
    </location>
</feature>
<keyword evidence="2" id="KW-0472">Membrane</keyword>
<evidence type="ECO:0000256" key="2">
    <source>
        <dbReference type="SAM" id="Phobius"/>
    </source>
</evidence>
<feature type="transmembrane region" description="Helical" evidence="2">
    <location>
        <begin position="80"/>
        <end position="99"/>
    </location>
</feature>
<proteinExistence type="predicted"/>
<reference evidence="4" key="1">
    <citation type="journal article" date="2019" name="Int. J. Syst. Evol. Microbiol.">
        <title>The Global Catalogue of Microorganisms (GCM) 10K type strain sequencing project: providing services to taxonomists for standard genome sequencing and annotation.</title>
        <authorList>
            <consortium name="The Broad Institute Genomics Platform"/>
            <consortium name="The Broad Institute Genome Sequencing Center for Infectious Disease"/>
            <person name="Wu L."/>
            <person name="Ma J."/>
        </authorList>
    </citation>
    <scope>NUCLEOTIDE SEQUENCE [LARGE SCALE GENOMIC DNA]</scope>
    <source>
        <strain evidence="4">JCM 14046</strain>
    </source>
</reference>
<dbReference type="EMBL" id="BAAAMY010000004">
    <property type="protein sequence ID" value="GAA1914424.1"/>
    <property type="molecule type" value="Genomic_DNA"/>
</dbReference>
<name>A0ABP5AHZ7_9ACTN</name>
<evidence type="ECO:0000313" key="3">
    <source>
        <dbReference type="EMBL" id="GAA1914424.1"/>
    </source>
</evidence>
<keyword evidence="2" id="KW-1133">Transmembrane helix</keyword>
<gene>
    <name evidence="3" type="ORF">GCM10009737_14710</name>
</gene>
<evidence type="ECO:0000256" key="1">
    <source>
        <dbReference type="SAM" id="MobiDB-lite"/>
    </source>
</evidence>
<accession>A0ABP5AHZ7</accession>